<dbReference type="GO" id="GO:0008408">
    <property type="term" value="F:3'-5' exonuclease activity"/>
    <property type="evidence" value="ECO:0007669"/>
    <property type="project" value="InterPro"/>
</dbReference>
<dbReference type="InterPro" id="IPR016195">
    <property type="entry name" value="Pol/histidinol_Pase-like"/>
</dbReference>
<dbReference type="InterPro" id="IPR003141">
    <property type="entry name" value="Pol/His_phosphatase_N"/>
</dbReference>
<dbReference type="CDD" id="cd04485">
    <property type="entry name" value="DnaE_OBF"/>
    <property type="match status" value="1"/>
</dbReference>
<keyword evidence="8" id="KW-0239">DNA-directed DNA polymerase</keyword>
<dbReference type="NCBIfam" id="NF004226">
    <property type="entry name" value="PRK05673.1"/>
    <property type="match status" value="1"/>
</dbReference>
<comment type="similarity">
    <text evidence="2">Belongs to the DNA polymerase type-C family. DnaE subfamily.</text>
</comment>
<dbReference type="InterPro" id="IPR029460">
    <property type="entry name" value="DNAPol_HHH"/>
</dbReference>
<gene>
    <name evidence="12" type="ORF">SAMN02910343_00609</name>
</gene>
<dbReference type="GO" id="GO:0005737">
    <property type="term" value="C:cytoplasm"/>
    <property type="evidence" value="ECO:0007669"/>
    <property type="project" value="UniProtKB-SubCell"/>
</dbReference>
<dbReference type="STRING" id="209880.SAMN02910343_00609"/>
<dbReference type="Gene3D" id="1.10.10.1600">
    <property type="entry name" value="Bacterial DNA polymerase III alpha subunit, thumb domain"/>
    <property type="match status" value="1"/>
</dbReference>
<dbReference type="Pfam" id="PF02811">
    <property type="entry name" value="PHP"/>
    <property type="match status" value="1"/>
</dbReference>
<comment type="catalytic activity">
    <reaction evidence="10">
        <text>DNA(n) + a 2'-deoxyribonucleoside 5'-triphosphate = DNA(n+1) + diphosphate</text>
        <dbReference type="Rhea" id="RHEA:22508"/>
        <dbReference type="Rhea" id="RHEA-COMP:17339"/>
        <dbReference type="Rhea" id="RHEA-COMP:17340"/>
        <dbReference type="ChEBI" id="CHEBI:33019"/>
        <dbReference type="ChEBI" id="CHEBI:61560"/>
        <dbReference type="ChEBI" id="CHEBI:173112"/>
        <dbReference type="EC" id="2.7.7.7"/>
    </reaction>
</comment>
<dbReference type="InterPro" id="IPR004805">
    <property type="entry name" value="DnaE2/DnaE/PolC"/>
</dbReference>
<dbReference type="SUPFAM" id="SSF89550">
    <property type="entry name" value="PHP domain-like"/>
    <property type="match status" value="1"/>
</dbReference>
<keyword evidence="6" id="KW-0548">Nucleotidyltransferase</keyword>
<dbReference type="Pfam" id="PF17657">
    <property type="entry name" value="DNA_pol3_finger"/>
    <property type="match status" value="1"/>
</dbReference>
<dbReference type="RefSeq" id="WP_091363712.1">
    <property type="nucleotide sequence ID" value="NZ_FMXA01000006.1"/>
</dbReference>
<evidence type="ECO:0000256" key="7">
    <source>
        <dbReference type="ARBA" id="ARBA00022705"/>
    </source>
</evidence>
<dbReference type="Proteomes" id="UP000199689">
    <property type="component" value="Unassembled WGS sequence"/>
</dbReference>
<dbReference type="InterPro" id="IPR040982">
    <property type="entry name" value="DNA_pol3_finger"/>
</dbReference>
<dbReference type="GO" id="GO:0006260">
    <property type="term" value="P:DNA replication"/>
    <property type="evidence" value="ECO:0007669"/>
    <property type="project" value="UniProtKB-KW"/>
</dbReference>
<dbReference type="InterPro" id="IPR004365">
    <property type="entry name" value="NA-bd_OB_tRNA"/>
</dbReference>
<feature type="domain" description="Polymerase/histidinol phosphatase N-terminal" evidence="11">
    <location>
        <begin position="5"/>
        <end position="72"/>
    </location>
</feature>
<dbReference type="Pfam" id="PF07733">
    <property type="entry name" value="DNA_pol3_alpha"/>
    <property type="match status" value="1"/>
</dbReference>
<sequence>MDPFVHLHTHTEYSLFDGISRIPDLVAHVKEMGQTAIAITDHGSMYGAVYLYNECKKQGIKPIIGCEIYITQNSRFQVPPGREKLYHLILLAENNEGYHNLVKICSRAWTEGFHNKPRADHDLLRKCHKGLIALSACVGGELPQAILSGDMDKAHEVIKFYIDTFGRDNYFIELQNHRLPEEARVRPVLADLAKEYGLGLVATNDFHYVRKEDAASQEIKLCISTGKTLDDPEHFHFANDEFYCKSGEEMRSILGGYEGAIENTARIAERCNVTFTFGEHKLPAFDVPEGETAKTYLRKLCEKAIPERYGQKTPEVMNRLNYELGIIDRMGFSDYFLIVMDFIHFAKTHGIPIGPGRGSAAGSIVSYLLHITELDPLEFDLLFERFLNPERVSMPDIDTDLCYRGRGRVIDYLAHKYGEDYVAQIITFSTLAARAVIRDVGRVMNLPLRDVDKIAKMIPQGPGVTLEKTLESSHEFKSAYETNPTVHTLIDHCLKLEGLSRQAGTHAAGVVICSAPVDDFVPIQLTQENFIQTQYEKDQVEKLGLLKMDLLGLRNLTVIQDTVDMIKENRNIDLDVRKIPYKDKATSEMLCQGDTIGVFQSESSGYTNLLMQLAPDAFQDLIPMVALYRPGPLGSGMAEDFIKRKHGKIPVEYPHPMLEPVLKETYGVILYQEQVMRIASVMGGFSLGQADLLRRAMGHKESDVLLAQRQAFLEGAEKQGVSSEVANHVFDLMVHFAGYGFNKSHSVCYAWIAWQTAYLKAHFRPEFMAAMMTCYNGDRGKVSRYIANSRKHGVKLVAPNVNRSRASFAASGNTILFGLSGIQHLGDAAVESIIEAREKDGPFTSLSDFLERVDGRTVNARACESLIKCGALDDLGANRPQMLEALPQAMSNAAMVREDRQSGQISLFGQSEPVHEVAYKPLPDASAREKIDWERQLLGFYVSGHPLDRFKNEMKQCVPLSELEGEGRVTLDGKLITVGGIINHVKGMVTKKGAPMGYITLEDFTGEIEVVVFPSAWEKYRELLRNDAAILLSGRVQANERTVHILAERIALLDDVKQRKEDQIAQRGHIRALHLYLDEWHESAEVSRQLAVILKRHHGQIPVFLHMERTRKKITMNEQFANDGSVASENALKLLLGNGAVEYDKEND</sequence>
<evidence type="ECO:0000259" key="11">
    <source>
        <dbReference type="SMART" id="SM00481"/>
    </source>
</evidence>
<proteinExistence type="inferred from homology"/>
<evidence type="ECO:0000256" key="3">
    <source>
        <dbReference type="ARBA" id="ARBA00012417"/>
    </source>
</evidence>
<keyword evidence="13" id="KW-1185">Reference proteome</keyword>
<comment type="subcellular location">
    <subcellularLocation>
        <location evidence="1">Cytoplasm</location>
    </subcellularLocation>
</comment>
<dbReference type="Pfam" id="PF14579">
    <property type="entry name" value="HHH_6"/>
    <property type="match status" value="1"/>
</dbReference>
<dbReference type="GO" id="GO:0003676">
    <property type="term" value="F:nucleic acid binding"/>
    <property type="evidence" value="ECO:0007669"/>
    <property type="project" value="InterPro"/>
</dbReference>
<evidence type="ECO:0000256" key="10">
    <source>
        <dbReference type="ARBA" id="ARBA00049244"/>
    </source>
</evidence>
<dbReference type="PANTHER" id="PTHR32294">
    <property type="entry name" value="DNA POLYMERASE III SUBUNIT ALPHA"/>
    <property type="match status" value="1"/>
</dbReference>
<dbReference type="Gene3D" id="1.10.150.870">
    <property type="match status" value="1"/>
</dbReference>
<protein>
    <recommendedName>
        <fullName evidence="4">DNA polymerase III subunit alpha</fullName>
        <ecNumber evidence="3">2.7.7.7</ecNumber>
    </recommendedName>
</protein>
<dbReference type="OrthoDB" id="9803237at2"/>
<accession>A0A1G5VH78</accession>
<dbReference type="InterPro" id="IPR041931">
    <property type="entry name" value="DNA_pol3_alpha_thumb_dom"/>
</dbReference>
<name>A0A1G5VH78_9FIRM</name>
<dbReference type="CDD" id="cd12113">
    <property type="entry name" value="PHP_PolIIIA_DnaE3"/>
    <property type="match status" value="1"/>
</dbReference>
<dbReference type="AlphaFoldDB" id="A0A1G5VH78"/>
<evidence type="ECO:0000256" key="5">
    <source>
        <dbReference type="ARBA" id="ARBA00022679"/>
    </source>
</evidence>
<dbReference type="GeneID" id="87755645"/>
<organism evidence="12 13">
    <name type="scientific">Allisonella histaminiformans</name>
    <dbReference type="NCBI Taxonomy" id="209880"/>
    <lineage>
        <taxon>Bacteria</taxon>
        <taxon>Bacillati</taxon>
        <taxon>Bacillota</taxon>
        <taxon>Negativicutes</taxon>
        <taxon>Veillonellales</taxon>
        <taxon>Veillonellaceae</taxon>
        <taxon>Allisonella</taxon>
    </lineage>
</organism>
<dbReference type="EC" id="2.7.7.7" evidence="3"/>
<dbReference type="Pfam" id="PF01336">
    <property type="entry name" value="tRNA_anti-codon"/>
    <property type="match status" value="1"/>
</dbReference>
<evidence type="ECO:0000256" key="6">
    <source>
        <dbReference type="ARBA" id="ARBA00022695"/>
    </source>
</evidence>
<evidence type="ECO:0000313" key="12">
    <source>
        <dbReference type="EMBL" id="SDA44395.1"/>
    </source>
</evidence>
<dbReference type="PANTHER" id="PTHR32294:SF0">
    <property type="entry name" value="DNA POLYMERASE III SUBUNIT ALPHA"/>
    <property type="match status" value="1"/>
</dbReference>
<dbReference type="Gene3D" id="3.20.20.140">
    <property type="entry name" value="Metal-dependent hydrolases"/>
    <property type="match status" value="1"/>
</dbReference>
<dbReference type="SMART" id="SM00481">
    <property type="entry name" value="POLIIIAc"/>
    <property type="match status" value="1"/>
</dbReference>
<evidence type="ECO:0000256" key="8">
    <source>
        <dbReference type="ARBA" id="ARBA00022932"/>
    </source>
</evidence>
<dbReference type="NCBIfam" id="TIGR00594">
    <property type="entry name" value="polc"/>
    <property type="match status" value="1"/>
</dbReference>
<keyword evidence="7" id="KW-0235">DNA replication</keyword>
<comment type="function">
    <text evidence="9">DNA polymerase III is a complex, multichain enzyme responsible for most of the replicative synthesis in bacteria. This DNA polymerase also exhibits 3' to 5' exonuclease activity. The alpha chain is the DNA polymerase.</text>
</comment>
<dbReference type="EMBL" id="FMXA01000006">
    <property type="protein sequence ID" value="SDA44395.1"/>
    <property type="molecule type" value="Genomic_DNA"/>
</dbReference>
<evidence type="ECO:0000256" key="4">
    <source>
        <dbReference type="ARBA" id="ARBA00019114"/>
    </source>
</evidence>
<evidence type="ECO:0000313" key="13">
    <source>
        <dbReference type="Proteomes" id="UP000199689"/>
    </source>
</evidence>
<evidence type="ECO:0000256" key="1">
    <source>
        <dbReference type="ARBA" id="ARBA00004496"/>
    </source>
</evidence>
<evidence type="ECO:0000256" key="9">
    <source>
        <dbReference type="ARBA" id="ARBA00025611"/>
    </source>
</evidence>
<dbReference type="InterPro" id="IPR004013">
    <property type="entry name" value="PHP_dom"/>
</dbReference>
<keyword evidence="5" id="KW-0808">Transferase</keyword>
<dbReference type="GO" id="GO:0003887">
    <property type="term" value="F:DNA-directed DNA polymerase activity"/>
    <property type="evidence" value="ECO:0007669"/>
    <property type="project" value="UniProtKB-KW"/>
</dbReference>
<dbReference type="NCBIfam" id="NF005298">
    <property type="entry name" value="PRK06826.1"/>
    <property type="match status" value="1"/>
</dbReference>
<dbReference type="InterPro" id="IPR011708">
    <property type="entry name" value="DNA_pol3_alpha_NTPase_dom"/>
</dbReference>
<reference evidence="12 13" key="1">
    <citation type="submission" date="2016-10" db="EMBL/GenBank/DDBJ databases">
        <authorList>
            <person name="de Groot N.N."/>
        </authorList>
    </citation>
    <scope>NUCLEOTIDE SEQUENCE [LARGE SCALE GENOMIC DNA]</scope>
    <source>
        <strain evidence="12 13">DSM 15230</strain>
    </source>
</reference>
<evidence type="ECO:0000256" key="2">
    <source>
        <dbReference type="ARBA" id="ARBA00009496"/>
    </source>
</evidence>